<evidence type="ECO:0000256" key="2">
    <source>
        <dbReference type="ARBA" id="ARBA00023004"/>
    </source>
</evidence>
<proteinExistence type="predicted"/>
<dbReference type="AlphaFoldDB" id="A0A4U8QD19"/>
<reference evidence="5 6" key="1">
    <citation type="journal article" date="2019" name="Anaerobe">
        <title>Detection of Robinsoniella peoriensis in multiple bone samples of a trauma patient.</title>
        <authorList>
            <person name="Schrottner P."/>
            <person name="Hartwich K."/>
            <person name="Bunk B."/>
            <person name="Schober I."/>
            <person name="Helbig S."/>
            <person name="Rudolph W.W."/>
            <person name="Gunzer F."/>
        </authorList>
    </citation>
    <scope>NUCLEOTIDE SEQUENCE [LARGE SCALE GENOMIC DNA]</scope>
    <source>
        <strain evidence="5 6">DSM 106044</strain>
    </source>
</reference>
<dbReference type="Proteomes" id="UP000306509">
    <property type="component" value="Unassembled WGS sequence"/>
</dbReference>
<dbReference type="Gene3D" id="3.80.30.30">
    <property type="match status" value="1"/>
</dbReference>
<keyword evidence="6" id="KW-1185">Reference proteome</keyword>
<name>A0A4U8QD19_9FIRM</name>
<dbReference type="InterPro" id="IPR058240">
    <property type="entry name" value="rSAM_sf"/>
</dbReference>
<dbReference type="SUPFAM" id="SSF102114">
    <property type="entry name" value="Radical SAM enzymes"/>
    <property type="match status" value="1"/>
</dbReference>
<dbReference type="SFLD" id="SFLDG01084">
    <property type="entry name" value="Uncharacterised_Radical_SAM_Su"/>
    <property type="match status" value="1"/>
</dbReference>
<comment type="caution">
    <text evidence="5">The sequence shown here is derived from an EMBL/GenBank/DDBJ whole genome shotgun (WGS) entry which is preliminary data.</text>
</comment>
<evidence type="ECO:0000313" key="6">
    <source>
        <dbReference type="Proteomes" id="UP000306509"/>
    </source>
</evidence>
<dbReference type="CDD" id="cd01335">
    <property type="entry name" value="Radical_SAM"/>
    <property type="match status" value="1"/>
</dbReference>
<organism evidence="5 6">
    <name type="scientific">Robinsoniella peoriensis</name>
    <dbReference type="NCBI Taxonomy" id="180332"/>
    <lineage>
        <taxon>Bacteria</taxon>
        <taxon>Bacillati</taxon>
        <taxon>Bacillota</taxon>
        <taxon>Clostridia</taxon>
        <taxon>Lachnospirales</taxon>
        <taxon>Lachnospiraceae</taxon>
        <taxon>Robinsoniella</taxon>
    </lineage>
</organism>
<dbReference type="GO" id="GO:0003824">
    <property type="term" value="F:catalytic activity"/>
    <property type="evidence" value="ECO:0007669"/>
    <property type="project" value="InterPro"/>
</dbReference>
<keyword evidence="3" id="KW-0411">Iron-sulfur</keyword>
<dbReference type="SFLD" id="SFLDS00029">
    <property type="entry name" value="Radical_SAM"/>
    <property type="match status" value="1"/>
</dbReference>
<evidence type="ECO:0000256" key="1">
    <source>
        <dbReference type="ARBA" id="ARBA00022723"/>
    </source>
</evidence>
<keyword evidence="2" id="KW-0408">Iron</keyword>
<dbReference type="GO" id="GO:0046872">
    <property type="term" value="F:metal ion binding"/>
    <property type="evidence" value="ECO:0007669"/>
    <property type="project" value="UniProtKB-KW"/>
</dbReference>
<evidence type="ECO:0000259" key="4">
    <source>
        <dbReference type="Pfam" id="PF04055"/>
    </source>
</evidence>
<dbReference type="InterPro" id="IPR040086">
    <property type="entry name" value="MJ0683-like"/>
</dbReference>
<dbReference type="Pfam" id="PF04055">
    <property type="entry name" value="Radical_SAM"/>
    <property type="match status" value="1"/>
</dbReference>
<dbReference type="PANTHER" id="PTHR43432">
    <property type="entry name" value="SLR0285 PROTEIN"/>
    <property type="match status" value="1"/>
</dbReference>
<keyword evidence="1" id="KW-0479">Metal-binding</keyword>
<dbReference type="STRING" id="180332.GCA_000797495_04562"/>
<dbReference type="EMBL" id="QGQD01000009">
    <property type="protein sequence ID" value="TLD02649.1"/>
    <property type="molecule type" value="Genomic_DNA"/>
</dbReference>
<dbReference type="InterPro" id="IPR007197">
    <property type="entry name" value="rSAM"/>
</dbReference>
<accession>A0A4U8QD19</accession>
<gene>
    <name evidence="5" type="ORF">DSM106044_00461</name>
</gene>
<dbReference type="GO" id="GO:0051536">
    <property type="term" value="F:iron-sulfur cluster binding"/>
    <property type="evidence" value="ECO:0007669"/>
    <property type="project" value="UniProtKB-KW"/>
</dbReference>
<dbReference type="PANTHER" id="PTHR43432:SF5">
    <property type="entry name" value="ELP3_MIAA_NIFB-LIKE RADICAL SAM CORE DOMAIN-CONTAINING PROTEIN"/>
    <property type="match status" value="1"/>
</dbReference>
<feature type="domain" description="Radical SAM core" evidence="4">
    <location>
        <begin position="27"/>
        <end position="194"/>
    </location>
</feature>
<dbReference type="RefSeq" id="WP_138001695.1">
    <property type="nucleotide sequence ID" value="NZ_QGQD01000009.1"/>
</dbReference>
<evidence type="ECO:0000313" key="5">
    <source>
        <dbReference type="EMBL" id="TLD02649.1"/>
    </source>
</evidence>
<protein>
    <submittedName>
        <fullName evidence="5">Radical SAM superfamily protein</fullName>
    </submittedName>
</protein>
<sequence>MAVYKEITCASACNKLKRKIPYGWDLNIYRGCEHECRYCYAMYSNEYLGLGDYFEEIYVKTNIAEQLEKELSSPNWKREVVNIGGVTDSYQPAESIYKQMPDILKLMIRYKTPCIISTKSDLILRDYDLIAELAGITYVNVAATITCMDEGIRKKIEPNGAESVKRFQMLKEFSKTNASTGLHFMPIIPYLTDSRQNVDALYQLAKESEVGYVLPGTLYLRGKTRNVFFDFISKEYPNLYEPLKTLYQTGGAPKTYKNQLYQMVNELKEKYGLSGSYSKLMKEKMNQPQYTQLSLFDL</sequence>
<evidence type="ECO:0000256" key="3">
    <source>
        <dbReference type="ARBA" id="ARBA00023014"/>
    </source>
</evidence>